<gene>
    <name evidence="2" type="ORF">NE398_06780</name>
</gene>
<dbReference type="SUPFAM" id="SSF55729">
    <property type="entry name" value="Acyl-CoA N-acyltransferases (Nat)"/>
    <property type="match status" value="1"/>
</dbReference>
<dbReference type="RefSeq" id="WP_008678843.1">
    <property type="nucleotide sequence ID" value="NZ_CABKOG010000003.1"/>
</dbReference>
<dbReference type="AlphaFoldDB" id="A0A9X3XMV7"/>
<organism evidence="2 3">
    <name type="scientific">Clostridium tertium</name>
    <dbReference type="NCBI Taxonomy" id="1559"/>
    <lineage>
        <taxon>Bacteria</taxon>
        <taxon>Bacillati</taxon>
        <taxon>Bacillota</taxon>
        <taxon>Clostridia</taxon>
        <taxon>Eubacteriales</taxon>
        <taxon>Clostridiaceae</taxon>
        <taxon>Clostridium</taxon>
    </lineage>
</organism>
<proteinExistence type="predicted"/>
<dbReference type="Gene3D" id="3.40.630.30">
    <property type="match status" value="1"/>
</dbReference>
<dbReference type="PROSITE" id="PS51186">
    <property type="entry name" value="GNAT"/>
    <property type="match status" value="1"/>
</dbReference>
<accession>A0A9X3XMV7</accession>
<name>A0A9X3XMV7_9CLOT</name>
<evidence type="ECO:0000313" key="3">
    <source>
        <dbReference type="Proteomes" id="UP001141183"/>
    </source>
</evidence>
<reference evidence="2" key="1">
    <citation type="submission" date="2022-05" db="EMBL/GenBank/DDBJ databases">
        <title>Draft genome sequence of Clostridium tertium strain CP3 isolated from Peru.</title>
        <authorList>
            <person name="Hurtado R."/>
            <person name="Lima L."/>
            <person name="Sousa T."/>
            <person name="Jaiswal A.K."/>
            <person name="Tiwari S."/>
            <person name="Maturrano L."/>
            <person name="Brenig B."/>
            <person name="Azevedo V."/>
        </authorList>
    </citation>
    <scope>NUCLEOTIDE SEQUENCE</scope>
    <source>
        <strain evidence="2">CP3</strain>
    </source>
</reference>
<comment type="caution">
    <text evidence="2">The sequence shown here is derived from an EMBL/GenBank/DDBJ whole genome shotgun (WGS) entry which is preliminary data.</text>
</comment>
<dbReference type="InterPro" id="IPR000182">
    <property type="entry name" value="GNAT_dom"/>
</dbReference>
<dbReference type="Pfam" id="PF00583">
    <property type="entry name" value="Acetyltransf_1"/>
    <property type="match status" value="1"/>
</dbReference>
<feature type="domain" description="N-acetyltransferase" evidence="1">
    <location>
        <begin position="175"/>
        <end position="303"/>
    </location>
</feature>
<keyword evidence="3" id="KW-1185">Reference proteome</keyword>
<dbReference type="GO" id="GO:0016747">
    <property type="term" value="F:acyltransferase activity, transferring groups other than amino-acyl groups"/>
    <property type="evidence" value="ECO:0007669"/>
    <property type="project" value="InterPro"/>
</dbReference>
<dbReference type="InterPro" id="IPR016181">
    <property type="entry name" value="Acyl_CoA_acyltransferase"/>
</dbReference>
<dbReference type="EMBL" id="JAMRYU010000006">
    <property type="protein sequence ID" value="MDC4239867.1"/>
    <property type="molecule type" value="Genomic_DNA"/>
</dbReference>
<dbReference type="CDD" id="cd04301">
    <property type="entry name" value="NAT_SF"/>
    <property type="match status" value="1"/>
</dbReference>
<evidence type="ECO:0000259" key="1">
    <source>
        <dbReference type="PROSITE" id="PS51186"/>
    </source>
</evidence>
<sequence length="303" mass="36262">MLEKLTLNNMESFKGLYSKSMKHENYDKDFFKCYNNQNFLIKFLYRKFMRIIKLNNTDIGYIWYEAPMDNYIRVWALYIDSNYINLINKSTLSYFDNSTLSYEAIDNVENSIILERLGFKKIKYTSLMEMNIEDYSNTDRIYEVYNEMVTKLHWSKNINSKTLFSTRKLVVGKDEELRCNIQNDIFGEWNRRPLTVEDIYNDMTQDYFLKDLCIFGMINNSYIGYGQIIFNREMFTIVNFGIVNDFRGIGLGKLLLHEIILYAKKSGIKNLAIRVDCTNINAINLYKWIGFKEKYKIVIWERE</sequence>
<protein>
    <submittedName>
        <fullName evidence="2">GNAT family N-acetyltransferase</fullName>
    </submittedName>
</protein>
<dbReference type="Proteomes" id="UP001141183">
    <property type="component" value="Unassembled WGS sequence"/>
</dbReference>
<evidence type="ECO:0000313" key="2">
    <source>
        <dbReference type="EMBL" id="MDC4239867.1"/>
    </source>
</evidence>